<feature type="region of interest" description="Disordered" evidence="1">
    <location>
        <begin position="1"/>
        <end position="31"/>
    </location>
</feature>
<dbReference type="EMBL" id="CATQJA010000945">
    <property type="protein sequence ID" value="CAJ0564964.1"/>
    <property type="molecule type" value="Genomic_DNA"/>
</dbReference>
<organism evidence="2 3">
    <name type="scientific">Mesorhabditis spiculigera</name>
    <dbReference type="NCBI Taxonomy" id="96644"/>
    <lineage>
        <taxon>Eukaryota</taxon>
        <taxon>Metazoa</taxon>
        <taxon>Ecdysozoa</taxon>
        <taxon>Nematoda</taxon>
        <taxon>Chromadorea</taxon>
        <taxon>Rhabditida</taxon>
        <taxon>Rhabditina</taxon>
        <taxon>Rhabditomorpha</taxon>
        <taxon>Rhabditoidea</taxon>
        <taxon>Rhabditidae</taxon>
        <taxon>Mesorhabditinae</taxon>
        <taxon>Mesorhabditis</taxon>
    </lineage>
</organism>
<name>A0AA36C9R1_9BILA</name>
<feature type="non-terminal residue" evidence="2">
    <location>
        <position position="73"/>
    </location>
</feature>
<evidence type="ECO:0000256" key="1">
    <source>
        <dbReference type="SAM" id="MobiDB-lite"/>
    </source>
</evidence>
<sequence>MRRNEMRAKVGGSQSPMSRPRREPKTPAFGVDPSFCRGQFLGVCKWRAIGLPDLPAATRDPSNRILTTGGQSP</sequence>
<reference evidence="2" key="1">
    <citation type="submission" date="2023-06" db="EMBL/GenBank/DDBJ databases">
        <authorList>
            <person name="Delattre M."/>
        </authorList>
    </citation>
    <scope>NUCLEOTIDE SEQUENCE</scope>
    <source>
        <strain evidence="2">AF72</strain>
    </source>
</reference>
<proteinExistence type="predicted"/>
<keyword evidence="3" id="KW-1185">Reference proteome</keyword>
<feature type="compositionally biased region" description="Polar residues" evidence="1">
    <location>
        <begin position="64"/>
        <end position="73"/>
    </location>
</feature>
<comment type="caution">
    <text evidence="2">The sequence shown here is derived from an EMBL/GenBank/DDBJ whole genome shotgun (WGS) entry which is preliminary data.</text>
</comment>
<gene>
    <name evidence="2" type="ORF">MSPICULIGERA_LOCUS3627</name>
</gene>
<evidence type="ECO:0000313" key="3">
    <source>
        <dbReference type="Proteomes" id="UP001177023"/>
    </source>
</evidence>
<dbReference type="AlphaFoldDB" id="A0AA36C9R1"/>
<accession>A0AA36C9R1</accession>
<dbReference type="Proteomes" id="UP001177023">
    <property type="component" value="Unassembled WGS sequence"/>
</dbReference>
<feature type="region of interest" description="Disordered" evidence="1">
    <location>
        <begin position="53"/>
        <end position="73"/>
    </location>
</feature>
<evidence type="ECO:0000313" key="2">
    <source>
        <dbReference type="EMBL" id="CAJ0564964.1"/>
    </source>
</evidence>
<protein>
    <submittedName>
        <fullName evidence="2">Uncharacterized protein</fullName>
    </submittedName>
</protein>